<dbReference type="RefSeq" id="WP_379907287.1">
    <property type="nucleotide sequence ID" value="NZ_JBHSWE010000001.1"/>
</dbReference>
<dbReference type="Proteomes" id="UP001596422">
    <property type="component" value="Unassembled WGS sequence"/>
</dbReference>
<reference evidence="3" key="1">
    <citation type="journal article" date="2019" name="Int. J. Syst. Evol. Microbiol.">
        <title>The Global Catalogue of Microorganisms (GCM) 10K type strain sequencing project: providing services to taxonomists for standard genome sequencing and annotation.</title>
        <authorList>
            <consortium name="The Broad Institute Genomics Platform"/>
            <consortium name="The Broad Institute Genome Sequencing Center for Infectious Disease"/>
            <person name="Wu L."/>
            <person name="Ma J."/>
        </authorList>
    </citation>
    <scope>NUCLEOTIDE SEQUENCE [LARGE SCALE GENOMIC DNA]</scope>
    <source>
        <strain evidence="3">NBRC 111756</strain>
    </source>
</reference>
<feature type="chain" id="PRO_5046242932" evidence="1">
    <location>
        <begin position="25"/>
        <end position="124"/>
    </location>
</feature>
<evidence type="ECO:0000256" key="1">
    <source>
        <dbReference type="SAM" id="SignalP"/>
    </source>
</evidence>
<organism evidence="2 3">
    <name type="scientific">Marinobacterium aestuariivivens</name>
    <dbReference type="NCBI Taxonomy" id="1698799"/>
    <lineage>
        <taxon>Bacteria</taxon>
        <taxon>Pseudomonadati</taxon>
        <taxon>Pseudomonadota</taxon>
        <taxon>Gammaproteobacteria</taxon>
        <taxon>Oceanospirillales</taxon>
        <taxon>Oceanospirillaceae</taxon>
        <taxon>Marinobacterium</taxon>
    </lineage>
</organism>
<sequence>MHSIARGSCLALVLGALLSQAVWAHHGWAWATDDEFELSGVIIDVRLGNPHGELTLEVGAEHWIVEVGQPWRNTRAGLTEELLRPGQAITAHGHRSAREGEKRMKAERLVIDGNNHVLYPDRES</sequence>
<dbReference type="Pfam" id="PF19649">
    <property type="entry name" value="DUF6152"/>
    <property type="match status" value="1"/>
</dbReference>
<comment type="caution">
    <text evidence="2">The sequence shown here is derived from an EMBL/GenBank/DDBJ whole genome shotgun (WGS) entry which is preliminary data.</text>
</comment>
<evidence type="ECO:0000313" key="3">
    <source>
        <dbReference type="Proteomes" id="UP001596422"/>
    </source>
</evidence>
<name>A0ABW1ZV80_9GAMM</name>
<gene>
    <name evidence="2" type="ORF">ACFQDL_00380</name>
</gene>
<proteinExistence type="predicted"/>
<dbReference type="EMBL" id="JBHSWE010000001">
    <property type="protein sequence ID" value="MFC6668740.1"/>
    <property type="molecule type" value="Genomic_DNA"/>
</dbReference>
<accession>A0ABW1ZV80</accession>
<feature type="signal peptide" evidence="1">
    <location>
        <begin position="1"/>
        <end position="24"/>
    </location>
</feature>
<keyword evidence="1" id="KW-0732">Signal</keyword>
<evidence type="ECO:0000313" key="2">
    <source>
        <dbReference type="EMBL" id="MFC6668740.1"/>
    </source>
</evidence>
<keyword evidence="3" id="KW-1185">Reference proteome</keyword>
<protein>
    <submittedName>
        <fullName evidence="2">DUF6152 family protein</fullName>
    </submittedName>
</protein>
<dbReference type="InterPro" id="IPR046150">
    <property type="entry name" value="DUF6152"/>
</dbReference>